<dbReference type="InterPro" id="IPR036390">
    <property type="entry name" value="WH_DNA-bd_sf"/>
</dbReference>
<proteinExistence type="predicted"/>
<accession>A0A6G3WYK9</accession>
<gene>
    <name evidence="1" type="ORF">G3M58_29740</name>
</gene>
<protein>
    <submittedName>
        <fullName evidence="1">Winged helix-turn-helix transcriptional regulator</fullName>
    </submittedName>
</protein>
<organism evidence="1">
    <name type="scientific">Streptomyces sp. SID7499</name>
    <dbReference type="NCBI Taxonomy" id="2706086"/>
    <lineage>
        <taxon>Bacteria</taxon>
        <taxon>Bacillati</taxon>
        <taxon>Actinomycetota</taxon>
        <taxon>Actinomycetes</taxon>
        <taxon>Kitasatosporales</taxon>
        <taxon>Streptomycetaceae</taxon>
        <taxon>Streptomyces</taxon>
    </lineage>
</organism>
<evidence type="ECO:0000313" key="1">
    <source>
        <dbReference type="EMBL" id="NEE10626.1"/>
    </source>
</evidence>
<dbReference type="SUPFAM" id="SSF46785">
    <property type="entry name" value="Winged helix' DNA-binding domain"/>
    <property type="match status" value="1"/>
</dbReference>
<comment type="caution">
    <text evidence="1">The sequence shown here is derived from an EMBL/GenBank/DDBJ whole genome shotgun (WGS) entry which is preliminary data.</text>
</comment>
<feature type="non-terminal residue" evidence="1">
    <location>
        <position position="1"/>
    </location>
</feature>
<name>A0A6G3WYK9_9ACTN</name>
<reference evidence="1" key="1">
    <citation type="submission" date="2020-01" db="EMBL/GenBank/DDBJ databases">
        <title>Insect and environment-associated Actinomycetes.</title>
        <authorList>
            <person name="Currrie C."/>
            <person name="Chevrette M."/>
            <person name="Carlson C."/>
            <person name="Stubbendieck R."/>
            <person name="Wendt-Pienkowski E."/>
        </authorList>
    </citation>
    <scope>NUCLEOTIDE SEQUENCE</scope>
    <source>
        <strain evidence="1">SID7499</strain>
    </source>
</reference>
<dbReference type="EMBL" id="JAAGMN010003045">
    <property type="protein sequence ID" value="NEE10626.1"/>
    <property type="molecule type" value="Genomic_DNA"/>
</dbReference>
<sequence length="66" mass="7195">LRIDDGQLLHLTDAGEAARARLRELAGEVRAEVHKGISDKEYVAALRVLRKMVANIEGDGTPGKPF</sequence>
<dbReference type="InterPro" id="IPR036388">
    <property type="entry name" value="WH-like_DNA-bd_sf"/>
</dbReference>
<dbReference type="AlphaFoldDB" id="A0A6G3WYK9"/>
<dbReference type="Gene3D" id="1.10.10.10">
    <property type="entry name" value="Winged helix-like DNA-binding domain superfamily/Winged helix DNA-binding domain"/>
    <property type="match status" value="1"/>
</dbReference>